<accession>A0A1G7D3T9</accession>
<evidence type="ECO:0000313" key="1">
    <source>
        <dbReference type="EMBL" id="SDE45395.1"/>
    </source>
</evidence>
<organism evidence="1 2">
    <name type="scientific">Ulvibacter litoralis</name>
    <dbReference type="NCBI Taxonomy" id="227084"/>
    <lineage>
        <taxon>Bacteria</taxon>
        <taxon>Pseudomonadati</taxon>
        <taxon>Bacteroidota</taxon>
        <taxon>Flavobacteriia</taxon>
        <taxon>Flavobacteriales</taxon>
        <taxon>Flavobacteriaceae</taxon>
        <taxon>Ulvibacter</taxon>
    </lineage>
</organism>
<proteinExistence type="predicted"/>
<evidence type="ECO:0000313" key="2">
    <source>
        <dbReference type="Proteomes" id="UP000199321"/>
    </source>
</evidence>
<protein>
    <submittedName>
        <fullName evidence="1">Uncharacterized protein</fullName>
    </submittedName>
</protein>
<dbReference type="Proteomes" id="UP000199321">
    <property type="component" value="Unassembled WGS sequence"/>
</dbReference>
<dbReference type="PROSITE" id="PS51257">
    <property type="entry name" value="PROKAR_LIPOPROTEIN"/>
    <property type="match status" value="1"/>
</dbReference>
<dbReference type="RefSeq" id="WP_093140561.1">
    <property type="nucleotide sequence ID" value="NZ_BMWO01000001.1"/>
</dbReference>
<dbReference type="EMBL" id="FNBA01000001">
    <property type="protein sequence ID" value="SDE45395.1"/>
    <property type="molecule type" value="Genomic_DNA"/>
</dbReference>
<sequence length="126" mass="14524">MKFLKSISIVVLLITALSCSKETEETFFDEPLEATVTQNRGGDSRELLLIWRKGLSNADKHAIRTRYMEIKFLKDWYVCENEDVETWEFYCGEEGVWCQGKESDTPVETGDDVQRIALDMTCADIE</sequence>
<name>A0A1G7D3T9_9FLAO</name>
<keyword evidence="2" id="KW-1185">Reference proteome</keyword>
<reference evidence="1 2" key="1">
    <citation type="submission" date="2016-10" db="EMBL/GenBank/DDBJ databases">
        <authorList>
            <person name="de Groot N.N."/>
        </authorList>
    </citation>
    <scope>NUCLEOTIDE SEQUENCE [LARGE SCALE GENOMIC DNA]</scope>
    <source>
        <strain evidence="1 2">DSM 16195</strain>
    </source>
</reference>
<dbReference type="AlphaFoldDB" id="A0A1G7D3T9"/>
<gene>
    <name evidence="1" type="ORF">SAMN05421855_101706</name>
</gene>
<dbReference type="STRING" id="227084.SAMN05421855_101706"/>
<dbReference type="OrthoDB" id="944909at2"/>